<evidence type="ECO:0000256" key="1">
    <source>
        <dbReference type="ARBA" id="ARBA00023015"/>
    </source>
</evidence>
<gene>
    <name evidence="5" type="ORF">HBF25_03615</name>
</gene>
<evidence type="ECO:0000259" key="4">
    <source>
        <dbReference type="PROSITE" id="PS01124"/>
    </source>
</evidence>
<dbReference type="InterPro" id="IPR009057">
    <property type="entry name" value="Homeodomain-like_sf"/>
</dbReference>
<dbReference type="AlphaFoldDB" id="A0A7X5U7V9"/>
<dbReference type="SMART" id="SM00342">
    <property type="entry name" value="HTH_ARAC"/>
    <property type="match status" value="1"/>
</dbReference>
<accession>A0A7X5U7V9</accession>
<keyword evidence="2" id="KW-0238">DNA-binding</keyword>
<keyword evidence="6" id="KW-1185">Reference proteome</keyword>
<comment type="caution">
    <text evidence="5">The sequence shown here is derived from an EMBL/GenBank/DDBJ whole genome shotgun (WGS) entry which is preliminary data.</text>
</comment>
<dbReference type="Proteomes" id="UP000490980">
    <property type="component" value="Unassembled WGS sequence"/>
</dbReference>
<protein>
    <submittedName>
        <fullName evidence="5">Helix-turn-helix transcriptional regulator</fullName>
    </submittedName>
</protein>
<evidence type="ECO:0000256" key="3">
    <source>
        <dbReference type="ARBA" id="ARBA00023163"/>
    </source>
</evidence>
<dbReference type="SUPFAM" id="SSF46689">
    <property type="entry name" value="Homeodomain-like"/>
    <property type="match status" value="1"/>
</dbReference>
<proteinExistence type="predicted"/>
<sequence>MLIHHAYESHLDCFSQKGAELLVLPVPTDNGLPLFGTTTDPEGLLRTARSSLPDAWHHLTETWSSSEQRHQDWPDLLAECLRQDADLSLRQWAENMGLRPESVSRGFQRAYGSSPKAFRASSRARLAMQRLCGTRQSFCDIAASLGFADQAHMSRAVVTLTGSTPSHWRQSASSSPAS</sequence>
<dbReference type="GO" id="GO:0003700">
    <property type="term" value="F:DNA-binding transcription factor activity"/>
    <property type="evidence" value="ECO:0007669"/>
    <property type="project" value="InterPro"/>
</dbReference>
<dbReference type="GO" id="GO:0043565">
    <property type="term" value="F:sequence-specific DNA binding"/>
    <property type="evidence" value="ECO:0007669"/>
    <property type="project" value="InterPro"/>
</dbReference>
<keyword evidence="3" id="KW-0804">Transcription</keyword>
<dbReference type="PROSITE" id="PS01124">
    <property type="entry name" value="HTH_ARAC_FAMILY_2"/>
    <property type="match status" value="1"/>
</dbReference>
<dbReference type="Pfam" id="PF12833">
    <property type="entry name" value="HTH_18"/>
    <property type="match status" value="1"/>
</dbReference>
<evidence type="ECO:0000313" key="5">
    <source>
        <dbReference type="EMBL" id="NII05476.1"/>
    </source>
</evidence>
<dbReference type="PANTHER" id="PTHR46796:SF14">
    <property type="entry name" value="TRANSCRIPTIONAL REGULATORY PROTEIN"/>
    <property type="match status" value="1"/>
</dbReference>
<dbReference type="RefSeq" id="WP_166946582.1">
    <property type="nucleotide sequence ID" value="NZ_JAARLZ010000002.1"/>
</dbReference>
<organism evidence="5 6">
    <name type="scientific">Luteibacter anthropi</name>
    <dbReference type="NCBI Taxonomy" id="564369"/>
    <lineage>
        <taxon>Bacteria</taxon>
        <taxon>Pseudomonadati</taxon>
        <taxon>Pseudomonadota</taxon>
        <taxon>Gammaproteobacteria</taxon>
        <taxon>Lysobacterales</taxon>
        <taxon>Rhodanobacteraceae</taxon>
        <taxon>Luteibacter</taxon>
    </lineage>
</organism>
<dbReference type="InterPro" id="IPR050204">
    <property type="entry name" value="AraC_XylS_family_regulators"/>
</dbReference>
<evidence type="ECO:0000313" key="6">
    <source>
        <dbReference type="Proteomes" id="UP000490980"/>
    </source>
</evidence>
<feature type="domain" description="HTH araC/xylS-type" evidence="4">
    <location>
        <begin position="71"/>
        <end position="171"/>
    </location>
</feature>
<reference evidence="5 6" key="1">
    <citation type="submission" date="2020-03" db="EMBL/GenBank/DDBJ databases">
        <authorList>
            <person name="Lai Q."/>
        </authorList>
    </citation>
    <scope>NUCLEOTIDE SEQUENCE [LARGE SCALE GENOMIC DNA]</scope>
    <source>
        <strain evidence="5 6">CCUG 25036</strain>
    </source>
</reference>
<evidence type="ECO:0000256" key="2">
    <source>
        <dbReference type="ARBA" id="ARBA00023125"/>
    </source>
</evidence>
<keyword evidence="1" id="KW-0805">Transcription regulation</keyword>
<dbReference type="Gene3D" id="1.10.10.60">
    <property type="entry name" value="Homeodomain-like"/>
    <property type="match status" value="2"/>
</dbReference>
<dbReference type="EMBL" id="JAARLZ010000002">
    <property type="protein sequence ID" value="NII05476.1"/>
    <property type="molecule type" value="Genomic_DNA"/>
</dbReference>
<dbReference type="InterPro" id="IPR018060">
    <property type="entry name" value="HTH_AraC"/>
</dbReference>
<name>A0A7X5U7V9_9GAMM</name>
<dbReference type="PANTHER" id="PTHR46796">
    <property type="entry name" value="HTH-TYPE TRANSCRIPTIONAL ACTIVATOR RHAS-RELATED"/>
    <property type="match status" value="1"/>
</dbReference>